<protein>
    <submittedName>
        <fullName evidence="1">Uncharacterized protein</fullName>
    </submittedName>
</protein>
<dbReference type="AlphaFoldDB" id="A0A0V1FVS8"/>
<keyword evidence="2" id="KW-1185">Reference proteome</keyword>
<gene>
    <name evidence="1" type="ORF">T4D_1109</name>
</gene>
<dbReference type="EMBL" id="JYDT01000024">
    <property type="protein sequence ID" value="KRY90166.1"/>
    <property type="molecule type" value="Genomic_DNA"/>
</dbReference>
<organism evidence="1 2">
    <name type="scientific">Trichinella pseudospiralis</name>
    <name type="common">Parasitic roundworm</name>
    <dbReference type="NCBI Taxonomy" id="6337"/>
    <lineage>
        <taxon>Eukaryota</taxon>
        <taxon>Metazoa</taxon>
        <taxon>Ecdysozoa</taxon>
        <taxon>Nematoda</taxon>
        <taxon>Enoplea</taxon>
        <taxon>Dorylaimia</taxon>
        <taxon>Trichinellida</taxon>
        <taxon>Trichinellidae</taxon>
        <taxon>Trichinella</taxon>
    </lineage>
</organism>
<evidence type="ECO:0000313" key="1">
    <source>
        <dbReference type="EMBL" id="KRY90166.1"/>
    </source>
</evidence>
<comment type="caution">
    <text evidence="1">The sequence shown here is derived from an EMBL/GenBank/DDBJ whole genome shotgun (WGS) entry which is preliminary data.</text>
</comment>
<name>A0A0V1FVS8_TRIPS</name>
<evidence type="ECO:0000313" key="2">
    <source>
        <dbReference type="Proteomes" id="UP000054995"/>
    </source>
</evidence>
<accession>A0A0V1FVS8</accession>
<sequence length="72" mass="8555">MKLSSSSVNRPYWIGDKDRKYETIQKKKSTARLYTSSSLIQRRRIYIAASLHLAEYHHHHYTLSSLENYSTH</sequence>
<proteinExistence type="predicted"/>
<dbReference type="Proteomes" id="UP000054995">
    <property type="component" value="Unassembled WGS sequence"/>
</dbReference>
<reference evidence="1 2" key="1">
    <citation type="submission" date="2015-01" db="EMBL/GenBank/DDBJ databases">
        <title>Evolution of Trichinella species and genotypes.</title>
        <authorList>
            <person name="Korhonen P.K."/>
            <person name="Edoardo P."/>
            <person name="Giuseppe L.R."/>
            <person name="Gasser R.B."/>
        </authorList>
    </citation>
    <scope>NUCLEOTIDE SEQUENCE [LARGE SCALE GENOMIC DNA]</scope>
    <source>
        <strain evidence="1">ISS470</strain>
    </source>
</reference>